<feature type="signal peptide" evidence="2">
    <location>
        <begin position="1"/>
        <end position="20"/>
    </location>
</feature>
<protein>
    <recommendedName>
        <fullName evidence="4">Alpha 1,4-glycosyltransferase domain-containing protein</fullName>
    </recommendedName>
</protein>
<dbReference type="PANTHER" id="PTHR32385:SF15">
    <property type="entry name" value="INOSITOL PHOSPHOCERAMIDE MANNOSYLTRANSFERASE 1"/>
    <property type="match status" value="1"/>
</dbReference>
<name>A0A7S2AVZ1_9DINO</name>
<evidence type="ECO:0008006" key="4">
    <source>
        <dbReference type="Google" id="ProtNLM"/>
    </source>
</evidence>
<evidence type="ECO:0000256" key="1">
    <source>
        <dbReference type="ARBA" id="ARBA00022679"/>
    </source>
</evidence>
<gene>
    <name evidence="3" type="ORF">AAND1436_LOCUS7292</name>
</gene>
<evidence type="ECO:0000313" key="3">
    <source>
        <dbReference type="EMBL" id="CAD9379217.1"/>
    </source>
</evidence>
<feature type="chain" id="PRO_5031545624" description="Alpha 1,4-glycosyltransferase domain-containing protein" evidence="2">
    <location>
        <begin position="21"/>
        <end position="280"/>
    </location>
</feature>
<dbReference type="InterPro" id="IPR029044">
    <property type="entry name" value="Nucleotide-diphossugar_trans"/>
</dbReference>
<sequence length="280" mass="31189">MDVLRMLVILPFLLCRPSDSIHLGNGYTDLPAIPKVVYVTASYPKGSPEQKQTIRKLVIDRGLALEYFDDDDRRASAELISKALEEEGIVSSAYEAYASLRPFAYKADLWRYMILWHRGGVYVDANMQLLDDLATWVDFDVDELVLVGDQSSGRYWNGMIAARPRSPALAAVIRDVVHNVLKRSYGGTDLDITGPEALSRSLMLSGAGIGIRADYRLREEAQGACGGYPNPPCKVNIYNFMDGSVLAKKARMAYEAVHDHYSKLYRMHAVYCDEPGPPCA</sequence>
<evidence type="ECO:0000256" key="2">
    <source>
        <dbReference type="SAM" id="SignalP"/>
    </source>
</evidence>
<dbReference type="PANTHER" id="PTHR32385">
    <property type="entry name" value="MANNOSYL PHOSPHORYLINOSITOL CERAMIDE SYNTHASE"/>
    <property type="match status" value="1"/>
</dbReference>
<dbReference type="Pfam" id="PF04488">
    <property type="entry name" value="Gly_transf_sug"/>
    <property type="match status" value="1"/>
</dbReference>
<keyword evidence="1" id="KW-0808">Transferase</keyword>
<dbReference type="InterPro" id="IPR051706">
    <property type="entry name" value="Glycosyltransferase_domain"/>
</dbReference>
<dbReference type="GO" id="GO:0000030">
    <property type="term" value="F:mannosyltransferase activity"/>
    <property type="evidence" value="ECO:0007669"/>
    <property type="project" value="TreeGrafter"/>
</dbReference>
<dbReference type="InterPro" id="IPR007577">
    <property type="entry name" value="GlycoTrfase_DXD_sugar-bd_CS"/>
</dbReference>
<keyword evidence="2" id="KW-0732">Signal</keyword>
<organism evidence="3">
    <name type="scientific">Alexandrium andersonii</name>
    <dbReference type="NCBI Taxonomy" id="327968"/>
    <lineage>
        <taxon>Eukaryota</taxon>
        <taxon>Sar</taxon>
        <taxon>Alveolata</taxon>
        <taxon>Dinophyceae</taxon>
        <taxon>Gonyaulacales</taxon>
        <taxon>Pyrocystaceae</taxon>
        <taxon>Alexandrium</taxon>
    </lineage>
</organism>
<dbReference type="AlphaFoldDB" id="A0A7S2AVZ1"/>
<dbReference type="EMBL" id="HBGQ01014687">
    <property type="protein sequence ID" value="CAD9379217.1"/>
    <property type="molecule type" value="Transcribed_RNA"/>
</dbReference>
<dbReference type="SUPFAM" id="SSF53448">
    <property type="entry name" value="Nucleotide-diphospho-sugar transferases"/>
    <property type="match status" value="1"/>
</dbReference>
<dbReference type="Gene3D" id="3.90.550.20">
    <property type="match status" value="1"/>
</dbReference>
<dbReference type="GO" id="GO:0051999">
    <property type="term" value="P:mannosyl-inositol phosphorylceramide biosynthetic process"/>
    <property type="evidence" value="ECO:0007669"/>
    <property type="project" value="TreeGrafter"/>
</dbReference>
<accession>A0A7S2AVZ1</accession>
<proteinExistence type="predicted"/>
<dbReference type="GO" id="GO:0016020">
    <property type="term" value="C:membrane"/>
    <property type="evidence" value="ECO:0007669"/>
    <property type="project" value="GOC"/>
</dbReference>
<reference evidence="3" key="1">
    <citation type="submission" date="2021-01" db="EMBL/GenBank/DDBJ databases">
        <authorList>
            <person name="Corre E."/>
            <person name="Pelletier E."/>
            <person name="Niang G."/>
            <person name="Scheremetjew M."/>
            <person name="Finn R."/>
            <person name="Kale V."/>
            <person name="Holt S."/>
            <person name="Cochrane G."/>
            <person name="Meng A."/>
            <person name="Brown T."/>
            <person name="Cohen L."/>
        </authorList>
    </citation>
    <scope>NUCLEOTIDE SEQUENCE</scope>
    <source>
        <strain evidence="3">CCMP2222</strain>
    </source>
</reference>